<dbReference type="GeneID" id="18243783"/>
<name>F4P7A0_BATDJ</name>
<evidence type="ECO:0000313" key="2">
    <source>
        <dbReference type="Proteomes" id="UP000007241"/>
    </source>
</evidence>
<accession>F4P7A0</accession>
<proteinExistence type="predicted"/>
<dbReference type="EMBL" id="GL882887">
    <property type="protein sequence ID" value="EGF79046.1"/>
    <property type="molecule type" value="Genomic_DNA"/>
</dbReference>
<dbReference type="OrthoDB" id="2140654at2759"/>
<sequence length="81" mass="9277">MAEIAPSLSDAHIVRTYPKDYAALDTESEGEVQFEVDIEDEEQYSIATRLVQNQEYMDQQITPPSAWILELQPWQTTEGTD</sequence>
<dbReference type="RefSeq" id="XP_006680550.1">
    <property type="nucleotide sequence ID" value="XM_006680487.1"/>
</dbReference>
<dbReference type="InParanoid" id="F4P7A0"/>
<evidence type="ECO:0000313" key="1">
    <source>
        <dbReference type="EMBL" id="EGF79046.1"/>
    </source>
</evidence>
<dbReference type="Proteomes" id="UP000007241">
    <property type="component" value="Unassembled WGS sequence"/>
</dbReference>
<dbReference type="AlphaFoldDB" id="F4P7A0"/>
<gene>
    <name evidence="1" type="ORF">BATDEDRAFT_90188</name>
</gene>
<organism evidence="1 2">
    <name type="scientific">Batrachochytrium dendrobatidis (strain JAM81 / FGSC 10211)</name>
    <name type="common">Frog chytrid fungus</name>
    <dbReference type="NCBI Taxonomy" id="684364"/>
    <lineage>
        <taxon>Eukaryota</taxon>
        <taxon>Fungi</taxon>
        <taxon>Fungi incertae sedis</taxon>
        <taxon>Chytridiomycota</taxon>
        <taxon>Chytridiomycota incertae sedis</taxon>
        <taxon>Chytridiomycetes</taxon>
        <taxon>Rhizophydiales</taxon>
        <taxon>Rhizophydiales incertae sedis</taxon>
        <taxon>Batrachochytrium</taxon>
    </lineage>
</organism>
<protein>
    <submittedName>
        <fullName evidence="1">Uncharacterized protein</fullName>
    </submittedName>
</protein>
<dbReference type="HOGENOM" id="CLU_2573527_0_0_1"/>
<reference evidence="1 2" key="1">
    <citation type="submission" date="2009-12" db="EMBL/GenBank/DDBJ databases">
        <title>The draft genome of Batrachochytrium dendrobatidis.</title>
        <authorList>
            <consortium name="US DOE Joint Genome Institute (JGI-PGF)"/>
            <person name="Kuo A."/>
            <person name="Salamov A."/>
            <person name="Schmutz J."/>
            <person name="Lucas S."/>
            <person name="Pitluck S."/>
            <person name="Rosenblum E."/>
            <person name="Stajich J."/>
            <person name="Eisen M."/>
            <person name="Grigoriev I.V."/>
        </authorList>
    </citation>
    <scope>NUCLEOTIDE SEQUENCE [LARGE SCALE GENOMIC DNA]</scope>
    <source>
        <strain evidence="2">JAM81 / FGSC 10211</strain>
    </source>
</reference>
<keyword evidence="2" id="KW-1185">Reference proteome</keyword>